<reference evidence="10" key="1">
    <citation type="submission" date="2020-06" db="EMBL/GenBank/DDBJ databases">
        <title>WGS assembly of Ceratodon purpureus strain R40.</title>
        <authorList>
            <person name="Carey S.B."/>
            <person name="Jenkins J."/>
            <person name="Shu S."/>
            <person name="Lovell J.T."/>
            <person name="Sreedasyam A."/>
            <person name="Maumus F."/>
            <person name="Tiley G.P."/>
            <person name="Fernandez-Pozo N."/>
            <person name="Barry K."/>
            <person name="Chen C."/>
            <person name="Wang M."/>
            <person name="Lipzen A."/>
            <person name="Daum C."/>
            <person name="Saski C.A."/>
            <person name="Payton A.C."/>
            <person name="Mcbreen J.C."/>
            <person name="Conrad R.E."/>
            <person name="Kollar L.M."/>
            <person name="Olsson S."/>
            <person name="Huttunen S."/>
            <person name="Landis J.B."/>
            <person name="Wickett N.J."/>
            <person name="Johnson M.G."/>
            <person name="Rensing S.A."/>
            <person name="Grimwood J."/>
            <person name="Schmutz J."/>
            <person name="Mcdaniel S.F."/>
        </authorList>
    </citation>
    <scope>NUCLEOTIDE SEQUENCE</scope>
    <source>
        <strain evidence="10">R40</strain>
    </source>
</reference>
<feature type="region of interest" description="Disordered" evidence="8">
    <location>
        <begin position="157"/>
        <end position="225"/>
    </location>
</feature>
<gene>
    <name evidence="10" type="ORF">KC19_1G336900</name>
</gene>
<dbReference type="InterPro" id="IPR016177">
    <property type="entry name" value="DNA-bd_dom_sf"/>
</dbReference>
<dbReference type="AlphaFoldDB" id="A0A8T0JEX3"/>
<dbReference type="InterPro" id="IPR051758">
    <property type="entry name" value="ERF/AP2-like"/>
</dbReference>
<dbReference type="InterPro" id="IPR036955">
    <property type="entry name" value="AP2/ERF_dom_sf"/>
</dbReference>
<evidence type="ECO:0000256" key="4">
    <source>
        <dbReference type="ARBA" id="ARBA00023125"/>
    </source>
</evidence>
<feature type="compositionally biased region" description="Low complexity" evidence="8">
    <location>
        <begin position="459"/>
        <end position="476"/>
    </location>
</feature>
<dbReference type="CDD" id="cd00018">
    <property type="entry name" value="AP2"/>
    <property type="match status" value="1"/>
</dbReference>
<dbReference type="PANTHER" id="PTHR31657">
    <property type="entry name" value="ETHYLENE-RESPONSIVE TRANSCRIPTION FACTOR ERF061"/>
    <property type="match status" value="1"/>
</dbReference>
<feature type="compositionally biased region" description="Low complexity" evidence="8">
    <location>
        <begin position="312"/>
        <end position="353"/>
    </location>
</feature>
<feature type="compositionally biased region" description="Basic and acidic residues" evidence="8">
    <location>
        <begin position="179"/>
        <end position="199"/>
    </location>
</feature>
<evidence type="ECO:0000256" key="5">
    <source>
        <dbReference type="ARBA" id="ARBA00023163"/>
    </source>
</evidence>
<evidence type="ECO:0000256" key="7">
    <source>
        <dbReference type="ARBA" id="ARBA00024343"/>
    </source>
</evidence>
<evidence type="ECO:0000256" key="8">
    <source>
        <dbReference type="SAM" id="MobiDB-lite"/>
    </source>
</evidence>
<organism evidence="10 11">
    <name type="scientific">Ceratodon purpureus</name>
    <name type="common">Fire moss</name>
    <name type="synonym">Dicranum purpureum</name>
    <dbReference type="NCBI Taxonomy" id="3225"/>
    <lineage>
        <taxon>Eukaryota</taxon>
        <taxon>Viridiplantae</taxon>
        <taxon>Streptophyta</taxon>
        <taxon>Embryophyta</taxon>
        <taxon>Bryophyta</taxon>
        <taxon>Bryophytina</taxon>
        <taxon>Bryopsida</taxon>
        <taxon>Dicranidae</taxon>
        <taxon>Pseudoditrichales</taxon>
        <taxon>Ditrichaceae</taxon>
        <taxon>Ceratodon</taxon>
    </lineage>
</organism>
<dbReference type="EMBL" id="CM026421">
    <property type="protein sequence ID" value="KAG0593533.1"/>
    <property type="molecule type" value="Genomic_DNA"/>
</dbReference>
<keyword evidence="5" id="KW-0804">Transcription</keyword>
<keyword evidence="2" id="KW-0936">Ethylene signaling pathway</keyword>
<evidence type="ECO:0000313" key="10">
    <source>
        <dbReference type="EMBL" id="KAG0593533.1"/>
    </source>
</evidence>
<feature type="compositionally biased region" description="Basic and acidic residues" evidence="8">
    <location>
        <begin position="10"/>
        <end position="24"/>
    </location>
</feature>
<keyword evidence="11" id="KW-1185">Reference proteome</keyword>
<dbReference type="SUPFAM" id="SSF54171">
    <property type="entry name" value="DNA-binding domain"/>
    <property type="match status" value="1"/>
</dbReference>
<keyword evidence="6" id="KW-0539">Nucleus</keyword>
<dbReference type="PROSITE" id="PS51032">
    <property type="entry name" value="AP2_ERF"/>
    <property type="match status" value="1"/>
</dbReference>
<dbReference type="GO" id="GO:0003700">
    <property type="term" value="F:DNA-binding transcription factor activity"/>
    <property type="evidence" value="ECO:0007669"/>
    <property type="project" value="InterPro"/>
</dbReference>
<dbReference type="Pfam" id="PF00847">
    <property type="entry name" value="AP2"/>
    <property type="match status" value="1"/>
</dbReference>
<dbReference type="Proteomes" id="UP000822688">
    <property type="component" value="Chromosome 1"/>
</dbReference>
<feature type="domain" description="AP2/ERF" evidence="9">
    <location>
        <begin position="250"/>
        <end position="307"/>
    </location>
</feature>
<evidence type="ECO:0000256" key="1">
    <source>
        <dbReference type="ARBA" id="ARBA00004123"/>
    </source>
</evidence>
<dbReference type="PRINTS" id="PR00367">
    <property type="entry name" value="ETHRSPELEMNT"/>
</dbReference>
<dbReference type="GO" id="GO:0005634">
    <property type="term" value="C:nucleus"/>
    <property type="evidence" value="ECO:0007669"/>
    <property type="project" value="UniProtKB-SubCell"/>
</dbReference>
<dbReference type="InterPro" id="IPR001471">
    <property type="entry name" value="AP2/ERF_dom"/>
</dbReference>
<comment type="subcellular location">
    <subcellularLocation>
        <location evidence="1">Nucleus</location>
    </subcellularLocation>
</comment>
<keyword evidence="3" id="KW-0805">Transcription regulation</keyword>
<feature type="compositionally biased region" description="Polar residues" evidence="8">
    <location>
        <begin position="379"/>
        <end position="401"/>
    </location>
</feature>
<evidence type="ECO:0000256" key="6">
    <source>
        <dbReference type="ARBA" id="ARBA00023242"/>
    </source>
</evidence>
<dbReference type="SMART" id="SM00380">
    <property type="entry name" value="AP2"/>
    <property type="match status" value="1"/>
</dbReference>
<feature type="region of interest" description="Disordered" evidence="8">
    <location>
        <begin position="427"/>
        <end position="486"/>
    </location>
</feature>
<evidence type="ECO:0000259" key="9">
    <source>
        <dbReference type="PROSITE" id="PS51032"/>
    </source>
</evidence>
<dbReference type="FunFam" id="3.30.730.10:FF:000001">
    <property type="entry name" value="Ethylene-responsive transcription factor 2"/>
    <property type="match status" value="1"/>
</dbReference>
<dbReference type="GO" id="GO:0000976">
    <property type="term" value="F:transcription cis-regulatory region binding"/>
    <property type="evidence" value="ECO:0007669"/>
    <property type="project" value="UniProtKB-ARBA"/>
</dbReference>
<feature type="region of interest" description="Disordered" evidence="8">
    <location>
        <begin position="10"/>
        <end position="31"/>
    </location>
</feature>
<name>A0A8T0JEX3_CERPU</name>
<feature type="compositionally biased region" description="Low complexity" evidence="8">
    <location>
        <begin position="362"/>
        <end position="378"/>
    </location>
</feature>
<feature type="compositionally biased region" description="Polar residues" evidence="8">
    <location>
        <begin position="164"/>
        <end position="178"/>
    </location>
</feature>
<protein>
    <recommendedName>
        <fullName evidence="9">AP2/ERF domain-containing protein</fullName>
    </recommendedName>
</protein>
<dbReference type="OrthoDB" id="10617025at2759"/>
<dbReference type="GO" id="GO:0009873">
    <property type="term" value="P:ethylene-activated signaling pathway"/>
    <property type="evidence" value="ECO:0007669"/>
    <property type="project" value="UniProtKB-KW"/>
</dbReference>
<evidence type="ECO:0000313" key="11">
    <source>
        <dbReference type="Proteomes" id="UP000822688"/>
    </source>
</evidence>
<comment type="similarity">
    <text evidence="7">Belongs to the AP2/ERF transcription factor family. ERF subfamily.</text>
</comment>
<dbReference type="PANTHER" id="PTHR31657:SF87">
    <property type="entry name" value="ETHYLENE-RESPONSIVE TRANSCRIPTION FACTOR RAP2-13"/>
    <property type="match status" value="1"/>
</dbReference>
<keyword evidence="4" id="KW-0238">DNA-binding</keyword>
<accession>A0A8T0JEX3</accession>
<sequence length="645" mass="70428">MICLLSQPARIDKLEPTDPPDYKPRTTSPLTSRGLAAHQMAEVSSMVSNLPQPMTMGAYPDVYGAYTTHQFANPWRSMLPVPHEEEFLGAAIGQKRHRIEESSEFSYLTGTASSTYYSSPSAKISRDMGSRSVEVTRDVSWAPLGAGLDEIVKKATERSPAGGSYQSSPSFTQEYSSDSGKHSDFSKHFSPPRNEDPQMRRRSGFGEQVEGGGGYTGEGIGGQAGISERTPEAAIAAAPVPPAPPVKKRRYRGVRQRPWGKWAAEIRDPKKAARVWLGTFDTAEEAAMAYDQAATKFRGLRAKLNFPDGKLPSSVTTSVASSSSPARAPTCASTQAPAQAPTPTLTPNPAIATVTSFSVPMQGQGQLSSTSQGQSSGQRWSPTQAAPAESSRQFSWTNPASTTTGNFNQVLACTSYLTPETIDPYSQQPLQTMYSPPPANLLQQDPPAHSSRQYHHHPQQQQRQSSLWSTQSRQVLVPPPPLTLPSQDLWQSNLPDPRLDFERRASSGGVMNFGMQNFDLAGYYNPERIQVQQQFQSYHHHHHQQQYLTLPPQQAGGALAYLSDPRYHQQQELSSLVEPSQNLGAQPGVASSSSSLSSGLELSYEQIFEQGTASLPLWSPREVPSPSGVFPSLFQFPEEQQPPPE</sequence>
<evidence type="ECO:0000256" key="2">
    <source>
        <dbReference type="ARBA" id="ARBA00022745"/>
    </source>
</evidence>
<feature type="compositionally biased region" description="Gly residues" evidence="8">
    <location>
        <begin position="209"/>
        <end position="224"/>
    </location>
</feature>
<evidence type="ECO:0000256" key="3">
    <source>
        <dbReference type="ARBA" id="ARBA00023015"/>
    </source>
</evidence>
<dbReference type="Gene3D" id="3.30.730.10">
    <property type="entry name" value="AP2/ERF domain"/>
    <property type="match status" value="1"/>
</dbReference>
<comment type="caution">
    <text evidence="10">The sequence shown here is derived from an EMBL/GenBank/DDBJ whole genome shotgun (WGS) entry which is preliminary data.</text>
</comment>
<feature type="region of interest" description="Disordered" evidence="8">
    <location>
        <begin position="307"/>
        <end position="401"/>
    </location>
</feature>
<proteinExistence type="inferred from homology"/>